<name>A0ABV1HQ98_9FIRM</name>
<reference evidence="7 8" key="1">
    <citation type="submission" date="2024-03" db="EMBL/GenBank/DDBJ databases">
        <title>Human intestinal bacterial collection.</title>
        <authorList>
            <person name="Pauvert C."/>
            <person name="Hitch T.C.A."/>
            <person name="Clavel T."/>
        </authorList>
    </citation>
    <scope>NUCLEOTIDE SEQUENCE [LARGE SCALE GENOMIC DNA]</scope>
    <source>
        <strain evidence="7 8">CLA-AP-H27</strain>
    </source>
</reference>
<dbReference type="SUPFAM" id="SSF54862">
    <property type="entry name" value="4Fe-4S ferredoxins"/>
    <property type="match status" value="1"/>
</dbReference>
<keyword evidence="4" id="KW-0408">Iron</keyword>
<dbReference type="Pfam" id="PF00766">
    <property type="entry name" value="ETF_alpha"/>
    <property type="match status" value="1"/>
</dbReference>
<dbReference type="InterPro" id="IPR014731">
    <property type="entry name" value="ETF_asu_C"/>
</dbReference>
<dbReference type="Pfam" id="PF12800">
    <property type="entry name" value="Fer4_4"/>
    <property type="match status" value="1"/>
</dbReference>
<dbReference type="InterPro" id="IPR014730">
    <property type="entry name" value="ETF_a/b_N"/>
</dbReference>
<dbReference type="InterPro" id="IPR014729">
    <property type="entry name" value="Rossmann-like_a/b/a_fold"/>
</dbReference>
<comment type="similarity">
    <text evidence="1">Belongs to the ETF alpha-subunit/FixB family.</text>
</comment>
<dbReference type="EMBL" id="JBBMFJ010000050">
    <property type="protein sequence ID" value="MEQ2564504.1"/>
    <property type="molecule type" value="Genomic_DNA"/>
</dbReference>
<keyword evidence="3" id="KW-0479">Metal-binding</keyword>
<feature type="domain" description="4Fe-4S ferredoxin-type" evidence="6">
    <location>
        <begin position="2"/>
        <end position="31"/>
    </location>
</feature>
<accession>A0ABV1HQ98</accession>
<evidence type="ECO:0000256" key="3">
    <source>
        <dbReference type="ARBA" id="ARBA00022723"/>
    </source>
</evidence>
<protein>
    <submittedName>
        <fullName evidence="7">Electron transfer flavoprotein subunit alpha</fullName>
    </submittedName>
</protein>
<dbReference type="InterPro" id="IPR033947">
    <property type="entry name" value="ETF_alpha_N"/>
</dbReference>
<dbReference type="CDD" id="cd01715">
    <property type="entry name" value="ETF_alpha"/>
    <property type="match status" value="1"/>
</dbReference>
<dbReference type="PIRSF" id="PIRSF000089">
    <property type="entry name" value="Electra_flavoP_a"/>
    <property type="match status" value="1"/>
</dbReference>
<evidence type="ECO:0000313" key="8">
    <source>
        <dbReference type="Proteomes" id="UP001437460"/>
    </source>
</evidence>
<dbReference type="PANTHER" id="PTHR43153">
    <property type="entry name" value="ELECTRON TRANSFER FLAVOPROTEIN ALPHA"/>
    <property type="match status" value="1"/>
</dbReference>
<feature type="domain" description="4Fe-4S ferredoxin-type" evidence="6">
    <location>
        <begin position="33"/>
        <end position="59"/>
    </location>
</feature>
<dbReference type="RefSeq" id="WP_349230493.1">
    <property type="nucleotide sequence ID" value="NZ_JBBMFJ010000050.1"/>
</dbReference>
<dbReference type="Gene3D" id="3.30.70.20">
    <property type="match status" value="1"/>
</dbReference>
<evidence type="ECO:0000313" key="7">
    <source>
        <dbReference type="EMBL" id="MEQ2564504.1"/>
    </source>
</evidence>
<organism evidence="7 8">
    <name type="scientific">Ventrimonas faecis</name>
    <dbReference type="NCBI Taxonomy" id="3133170"/>
    <lineage>
        <taxon>Bacteria</taxon>
        <taxon>Bacillati</taxon>
        <taxon>Bacillota</taxon>
        <taxon>Clostridia</taxon>
        <taxon>Lachnospirales</taxon>
        <taxon>Lachnospiraceae</taxon>
        <taxon>Ventrimonas</taxon>
    </lineage>
</organism>
<dbReference type="PROSITE" id="PS00198">
    <property type="entry name" value="4FE4S_FER_1"/>
    <property type="match status" value="1"/>
</dbReference>
<proteinExistence type="inferred from homology"/>
<keyword evidence="5" id="KW-0411">Iron-sulfur</keyword>
<dbReference type="PANTHER" id="PTHR43153:SF1">
    <property type="entry name" value="ELECTRON TRANSFER FLAVOPROTEIN SUBUNIT ALPHA, MITOCHONDRIAL"/>
    <property type="match status" value="1"/>
</dbReference>
<dbReference type="InterPro" id="IPR029035">
    <property type="entry name" value="DHS-like_NAD/FAD-binding_dom"/>
</dbReference>
<keyword evidence="8" id="KW-1185">Reference proteome</keyword>
<sequence>MKLLRFDPELCTLCGACIDKCPFGAITMEKTGITLNENCRMCGVCVRQCQSKALYFEQKAGGEDKSTWNGILVYAEQERGKVHPVVFELIGEARKLAKKVGYKVYAVMVGTAGTAENAKELLPYGVDEVFVYEHEGFAGFKADCYADAVADCISKLRPSVVLVGGTSLGRSLAPRLSTRFHTGLTADCTKLEMKSNTDLVQIRPAFGGNIMAQIVISESRPQFATVRYKVMDRAEKVEKPSGKITICKASEDMARSRIEVLSAKVLEHVRSIEEEDVLVVAGRGAGKALEQLQELAELLGGQLCYTRPMIEDGFGDTAHQIGLSGRTVKPKLILTFGVSGAIQFTACMNSAECIVAVNNDPEAPIFDIADIAIKDDLYAVLPELLNDVKNRKDGE</sequence>
<dbReference type="Gene3D" id="3.40.50.1220">
    <property type="entry name" value="TPP-binding domain"/>
    <property type="match status" value="1"/>
</dbReference>
<dbReference type="SUPFAM" id="SSF52402">
    <property type="entry name" value="Adenine nucleotide alpha hydrolases-like"/>
    <property type="match status" value="1"/>
</dbReference>
<dbReference type="Proteomes" id="UP001437460">
    <property type="component" value="Unassembled WGS sequence"/>
</dbReference>
<evidence type="ECO:0000256" key="1">
    <source>
        <dbReference type="ARBA" id="ARBA00005817"/>
    </source>
</evidence>
<gene>
    <name evidence="7" type="ORF">WMO41_15260</name>
</gene>
<dbReference type="InterPro" id="IPR017896">
    <property type="entry name" value="4Fe4S_Fe-S-bd"/>
</dbReference>
<keyword evidence="2" id="KW-0285">Flavoprotein</keyword>
<dbReference type="Pfam" id="PF00037">
    <property type="entry name" value="Fer4"/>
    <property type="match status" value="1"/>
</dbReference>
<dbReference type="PROSITE" id="PS51379">
    <property type="entry name" value="4FE4S_FER_2"/>
    <property type="match status" value="2"/>
</dbReference>
<dbReference type="Gene3D" id="3.40.50.620">
    <property type="entry name" value="HUPs"/>
    <property type="match status" value="1"/>
</dbReference>
<evidence type="ECO:0000259" key="6">
    <source>
        <dbReference type="PROSITE" id="PS51379"/>
    </source>
</evidence>
<dbReference type="SUPFAM" id="SSF52467">
    <property type="entry name" value="DHS-like NAD/FAD-binding domain"/>
    <property type="match status" value="1"/>
</dbReference>
<dbReference type="Pfam" id="PF01012">
    <property type="entry name" value="ETF"/>
    <property type="match status" value="1"/>
</dbReference>
<evidence type="ECO:0000256" key="5">
    <source>
        <dbReference type="ARBA" id="ARBA00023014"/>
    </source>
</evidence>
<dbReference type="InterPro" id="IPR001308">
    <property type="entry name" value="ETF_a/FixB"/>
</dbReference>
<comment type="caution">
    <text evidence="7">The sequence shown here is derived from an EMBL/GenBank/DDBJ whole genome shotgun (WGS) entry which is preliminary data.</text>
</comment>
<dbReference type="SMART" id="SM00893">
    <property type="entry name" value="ETF"/>
    <property type="match status" value="1"/>
</dbReference>
<evidence type="ECO:0000256" key="2">
    <source>
        <dbReference type="ARBA" id="ARBA00022630"/>
    </source>
</evidence>
<dbReference type="InterPro" id="IPR017900">
    <property type="entry name" value="4Fe4S_Fe_S_CS"/>
</dbReference>
<evidence type="ECO:0000256" key="4">
    <source>
        <dbReference type="ARBA" id="ARBA00023004"/>
    </source>
</evidence>